<dbReference type="FunCoup" id="A0A448YF34">
    <property type="interactions" value="32"/>
</dbReference>
<sequence length="104" mass="11931">MDLVAKKSVSKVHPNIKRVTCKKCSRLMVPGVTAKWRLMNYSKDKMPKCDILEISCVCGNIKRFPIGQKPDYVLFSERDDVLFDPGKGPADTEERKDDQTYYKS</sequence>
<dbReference type="STRING" id="13370.A0A448YF34"/>
<dbReference type="Gene3D" id="6.20.50.20">
    <property type="match status" value="1"/>
</dbReference>
<dbReference type="Pfam" id="PF04032">
    <property type="entry name" value="Rpr2"/>
    <property type="match status" value="1"/>
</dbReference>
<dbReference type="AlphaFoldDB" id="A0A448YF34"/>
<evidence type="ECO:0000256" key="1">
    <source>
        <dbReference type="SAM" id="MobiDB-lite"/>
    </source>
</evidence>
<protein>
    <submittedName>
        <fullName evidence="2">DEKNAAC100096</fullName>
    </submittedName>
</protein>
<dbReference type="InParanoid" id="A0A448YF34"/>
<dbReference type="InterPro" id="IPR007175">
    <property type="entry name" value="Rpr2/Snm1/Rpp21"/>
</dbReference>
<reference evidence="2 3" key="1">
    <citation type="submission" date="2018-12" db="EMBL/GenBank/DDBJ databases">
        <authorList>
            <person name="Tiukova I."/>
            <person name="Dainat J."/>
        </authorList>
    </citation>
    <scope>NUCLEOTIDE SEQUENCE [LARGE SCALE GENOMIC DNA]</scope>
</reference>
<dbReference type="EMBL" id="CAACVR010000001">
    <property type="protein sequence ID" value="VEU19521.1"/>
    <property type="molecule type" value="Genomic_DNA"/>
</dbReference>
<organism evidence="2 3">
    <name type="scientific">Brettanomyces naardenensis</name>
    <name type="common">Yeast</name>
    <dbReference type="NCBI Taxonomy" id="13370"/>
    <lineage>
        <taxon>Eukaryota</taxon>
        <taxon>Fungi</taxon>
        <taxon>Dikarya</taxon>
        <taxon>Ascomycota</taxon>
        <taxon>Saccharomycotina</taxon>
        <taxon>Pichiomycetes</taxon>
        <taxon>Pichiales</taxon>
        <taxon>Pichiaceae</taxon>
        <taxon>Brettanomyces</taxon>
    </lineage>
</organism>
<proteinExistence type="predicted"/>
<evidence type="ECO:0000313" key="3">
    <source>
        <dbReference type="Proteomes" id="UP000290900"/>
    </source>
</evidence>
<gene>
    <name evidence="2" type="ORF">BRENAR_LOCUS258</name>
</gene>
<dbReference type="GO" id="GO:0006396">
    <property type="term" value="P:RNA processing"/>
    <property type="evidence" value="ECO:0007669"/>
    <property type="project" value="InterPro"/>
</dbReference>
<feature type="region of interest" description="Disordered" evidence="1">
    <location>
        <begin position="84"/>
        <end position="104"/>
    </location>
</feature>
<keyword evidence="3" id="KW-1185">Reference proteome</keyword>
<dbReference type="OrthoDB" id="128536at2759"/>
<feature type="compositionally biased region" description="Basic and acidic residues" evidence="1">
    <location>
        <begin position="90"/>
        <end position="104"/>
    </location>
</feature>
<dbReference type="Proteomes" id="UP000290900">
    <property type="component" value="Unassembled WGS sequence"/>
</dbReference>
<evidence type="ECO:0000313" key="2">
    <source>
        <dbReference type="EMBL" id="VEU19521.1"/>
    </source>
</evidence>
<name>A0A448YF34_BRENA</name>
<accession>A0A448YF34</accession>